<proteinExistence type="predicted"/>
<dbReference type="EMBL" id="BAAAHH010000033">
    <property type="protein sequence ID" value="GAA0964376.1"/>
    <property type="molecule type" value="Genomic_DNA"/>
</dbReference>
<dbReference type="Proteomes" id="UP001500665">
    <property type="component" value="Unassembled WGS sequence"/>
</dbReference>
<evidence type="ECO:0000313" key="2">
    <source>
        <dbReference type="Proteomes" id="UP001500665"/>
    </source>
</evidence>
<keyword evidence="2" id="KW-1185">Reference proteome</keyword>
<name>A0ABN1RUV9_9ACTN</name>
<organism evidence="1 2">
    <name type="scientific">Actinocorallia libanotica</name>
    <dbReference type="NCBI Taxonomy" id="46162"/>
    <lineage>
        <taxon>Bacteria</taxon>
        <taxon>Bacillati</taxon>
        <taxon>Actinomycetota</taxon>
        <taxon>Actinomycetes</taxon>
        <taxon>Streptosporangiales</taxon>
        <taxon>Thermomonosporaceae</taxon>
        <taxon>Actinocorallia</taxon>
    </lineage>
</organism>
<comment type="caution">
    <text evidence="1">The sequence shown here is derived from an EMBL/GenBank/DDBJ whole genome shotgun (WGS) entry which is preliminary data.</text>
</comment>
<reference evidence="1 2" key="1">
    <citation type="journal article" date="2019" name="Int. J. Syst. Evol. Microbiol.">
        <title>The Global Catalogue of Microorganisms (GCM) 10K type strain sequencing project: providing services to taxonomists for standard genome sequencing and annotation.</title>
        <authorList>
            <consortium name="The Broad Institute Genomics Platform"/>
            <consortium name="The Broad Institute Genome Sequencing Center for Infectious Disease"/>
            <person name="Wu L."/>
            <person name="Ma J."/>
        </authorList>
    </citation>
    <scope>NUCLEOTIDE SEQUENCE [LARGE SCALE GENOMIC DNA]</scope>
    <source>
        <strain evidence="1 2">JCM 10696</strain>
    </source>
</reference>
<evidence type="ECO:0000313" key="1">
    <source>
        <dbReference type="EMBL" id="GAA0964376.1"/>
    </source>
</evidence>
<sequence length="106" mass="10937">MVLFVLTPDPAVVRWCSRGFDTGHPGFILVPIAIGHDQTDRITALEDARNNLGLAILSALTHGDTPEGLAILDTVVEAVSFSALKGRACSSSSHLAGVVQAASSAA</sequence>
<gene>
    <name evidence="1" type="ORF">GCM10009550_62120</name>
</gene>
<dbReference type="RefSeq" id="WP_344244802.1">
    <property type="nucleotide sequence ID" value="NZ_BAAAHH010000033.1"/>
</dbReference>
<protein>
    <submittedName>
        <fullName evidence="1">Uncharacterized protein</fullName>
    </submittedName>
</protein>
<accession>A0ABN1RUV9</accession>